<dbReference type="AlphaFoldDB" id="A0A0E0ASZ1"/>
<accession>A0A0E0ASZ1</accession>
<evidence type="ECO:0000313" key="2">
    <source>
        <dbReference type="EnsemblPlants" id="OGLUM08G08680.1"/>
    </source>
</evidence>
<dbReference type="HOGENOM" id="CLU_1930812_0_0_1"/>
<evidence type="ECO:0000313" key="3">
    <source>
        <dbReference type="Proteomes" id="UP000026961"/>
    </source>
</evidence>
<feature type="compositionally biased region" description="Basic and acidic residues" evidence="1">
    <location>
        <begin position="82"/>
        <end position="96"/>
    </location>
</feature>
<feature type="compositionally biased region" description="Basic and acidic residues" evidence="1">
    <location>
        <begin position="51"/>
        <end position="64"/>
    </location>
</feature>
<name>A0A0E0ASZ1_9ORYZ</name>
<reference evidence="2" key="2">
    <citation type="submission" date="2018-05" db="EMBL/GenBank/DDBJ databases">
        <title>OgluRS3 (Oryza glumaepatula Reference Sequence Version 3).</title>
        <authorList>
            <person name="Zhang J."/>
            <person name="Kudrna D."/>
            <person name="Lee S."/>
            <person name="Talag J."/>
            <person name="Welchert J."/>
            <person name="Wing R.A."/>
        </authorList>
    </citation>
    <scope>NUCLEOTIDE SEQUENCE [LARGE SCALE GENOMIC DNA]</scope>
</reference>
<proteinExistence type="predicted"/>
<sequence>MAEKAHLPATRAFANKIASSPRSWPAPCAFQIPAADLISPIRPRSSRARKKKEEDGDARCEPPLRRSGRRRGQKAAGGRGSESAKKRGVRELEAEKPAASSARRAGGTVAVRRPLPRCVGASGCAAAGRDF</sequence>
<dbReference type="EnsemblPlants" id="OGLUM08G08680.1">
    <property type="protein sequence ID" value="OGLUM08G08680.1"/>
    <property type="gene ID" value="OGLUM08G08680"/>
</dbReference>
<dbReference type="Gramene" id="OGLUM08G08680.1">
    <property type="protein sequence ID" value="OGLUM08G08680.1"/>
    <property type="gene ID" value="OGLUM08G08680"/>
</dbReference>
<organism evidence="2">
    <name type="scientific">Oryza glumipatula</name>
    <dbReference type="NCBI Taxonomy" id="40148"/>
    <lineage>
        <taxon>Eukaryota</taxon>
        <taxon>Viridiplantae</taxon>
        <taxon>Streptophyta</taxon>
        <taxon>Embryophyta</taxon>
        <taxon>Tracheophyta</taxon>
        <taxon>Spermatophyta</taxon>
        <taxon>Magnoliopsida</taxon>
        <taxon>Liliopsida</taxon>
        <taxon>Poales</taxon>
        <taxon>Poaceae</taxon>
        <taxon>BOP clade</taxon>
        <taxon>Oryzoideae</taxon>
        <taxon>Oryzeae</taxon>
        <taxon>Oryzinae</taxon>
        <taxon>Oryza</taxon>
    </lineage>
</organism>
<evidence type="ECO:0000256" key="1">
    <source>
        <dbReference type="SAM" id="MobiDB-lite"/>
    </source>
</evidence>
<keyword evidence="3" id="KW-1185">Reference proteome</keyword>
<reference evidence="2" key="1">
    <citation type="submission" date="2015-04" db="UniProtKB">
        <authorList>
            <consortium name="EnsemblPlants"/>
        </authorList>
    </citation>
    <scope>IDENTIFICATION</scope>
</reference>
<feature type="region of interest" description="Disordered" evidence="1">
    <location>
        <begin position="39"/>
        <end position="110"/>
    </location>
</feature>
<dbReference type="Proteomes" id="UP000026961">
    <property type="component" value="Chromosome 8"/>
</dbReference>
<protein>
    <submittedName>
        <fullName evidence="2">Uncharacterized protein</fullName>
    </submittedName>
</protein>